<dbReference type="InterPro" id="IPR025157">
    <property type="entry name" value="Hemagglutinin_rpt"/>
</dbReference>
<evidence type="ECO:0000313" key="3">
    <source>
        <dbReference type="Proteomes" id="UP000198284"/>
    </source>
</evidence>
<proteinExistence type="predicted"/>
<feature type="non-terminal residue" evidence="2">
    <location>
        <position position="1"/>
    </location>
</feature>
<dbReference type="CDD" id="cd20686">
    <property type="entry name" value="CdiA-CT_Ec-like"/>
    <property type="match status" value="1"/>
</dbReference>
<dbReference type="EMBL" id="FZOT01000037">
    <property type="protein sequence ID" value="SNT39249.1"/>
    <property type="molecule type" value="Genomic_DNA"/>
</dbReference>
<organism evidence="2 3">
    <name type="scientific">Noviherbaspirillum humi</name>
    <dbReference type="NCBI Taxonomy" id="1688639"/>
    <lineage>
        <taxon>Bacteria</taxon>
        <taxon>Pseudomonadati</taxon>
        <taxon>Pseudomonadota</taxon>
        <taxon>Betaproteobacteria</taxon>
        <taxon>Burkholderiales</taxon>
        <taxon>Oxalobacteraceae</taxon>
        <taxon>Noviherbaspirillum</taxon>
    </lineage>
</organism>
<feature type="compositionally biased region" description="Polar residues" evidence="1">
    <location>
        <begin position="1004"/>
        <end position="1013"/>
    </location>
</feature>
<sequence>TNNTGRIYGDVLAISGNTINNSGTGTIAARDKLLIGAQTLNNTNGGLIYSLGGITIGGAIVGGQVQGTMQTLTNASSRIEAGRDLRIEANTVNNRNDGLATAEVVLGTGYEEKVRVKNTGNQYSVGKNHCKGIGGGQKDNECVVYPDKYGKRSTLPPVFSTGVCTGGGDDVQTCTVSSNYEWNSPVFAQFQVATVGSPPPTSPLGGCTQYSGDNGPIDVMSPECMQWRGAMDAWNAANNERLAELDAKIAAYNAEVNHDNLVESFEHYTWYKVNSTTTRTEVMATAPGELLSGRHMAITGKLTNQDSRVVAGGTLSALPSANNIATQGNLHTAYSGKAKDTEIVHCGFSAHCRNWGDEYPYSPNPIDVEFSLPTVEYVDYAANPTITRNLATNKAAADASIAAAAMQAAGNTRPPVDMPPQSGTTVPVLSVPQNSLFQLNTAPAARYLVETDPRFISRTGFLSSDYYLQSLSRDPERELKRYGDGFVEQKLVNDQILALTGRRYLSGYASTEEEYRALMDAGVVYAKQYQLTPGVALTSEQMAQLSTDVVLLAAQTVTLPDGSTRQVLVPRVYLRRPARDDLQSSGALIAGSDVIIQTPDDLANSGTIAGDRVTLQAKGDLVNAKGRIAGQDLLVRANNDLKNLSGVIEGTGANSKVDLFAGRDVVLQTQTKAGTSTDGSGTGTTLQRIATVQGSSVSIAAGRDLLATGSKVKADGSLAATAERHIVADTAAAESRLHSNGSSGRSVQGRSGYIDEASTRHQGAAFESGGGTVLVAKGDARFTGTRIKGDDVTVQAQNITAGAAVNRTAADMQVIGEKSYNRFARDNETLVGTDIQGGNNVTLHATGNGQAGSGNLSITGSNINAEQSRAALIAANDVTINAGTTRQAAIEESYSKSSGLFSSTATTRATSTTLNQVQGSAVSGNTVVVQAGRDIKVAGSGIAGEGDVVLSAWRDAVVAAATATRTDKRFEKVEESGFLSGGGFGINYGNRTTTNTADTDGTTQSGQTRSLVGSKSGDLTIRAGRTVQVTGTDLVAGGDMLLDGQRIITDPGQDRQQGRTTTKMQQDALTLGLTGSAVSAVQSTATVADAAGKTSNVRVQALAAGTAGLTGANAAKDIAQGGPSIGVALTLGHSESESARTTANQSNTGTTLTAGRDLTLRATGAGRDSNILAAGSDVRAGNNIHLKADNRIELASAQDTQSQHSSSKSSSVGVGVAATVGSKGMAVGVTANASLGRAHEDGEGTTQVNAHVAAGNQLRIDSGGDTHLKGAVVSGRQIVGDIGGDLVVESRQDTARFDSKSQTLGGSVTAGFGVSGSVSVSQSNIKNDYASVGEQTAMRAGDGGFQLNVKGNTDLRGGVISSTQAAIDNKQNTLKTATLTPSDVENHANYSGNSISLSSGISVAGGSGQPSENGQGKGPGGVDLIDAGKLNGGRSGANAPIAMDASGDNRSVTRSGISGATIVITDEEAQKRQTGQDAATTVAMLNRDVLTGKDTSGKLANDFNKQEIDAAFTVTGEFGRQVGTFVANKASEADALREAAKDPKLSDEQRTQLIAQANQIEADWGPGCKSRQWATAITAAASGNVTGASGETVNGAVVNYLQQQGAGYIGQLVQDNKLKEGSPEHAAMHAIVACAGAAAGNQSCGAGAMGAASSSLLTNLFKEKDNETNAERESKRNLIVTIVTGVAATASPAAAATATSATIAATDNNYLTQNEASKTRKQLLGCKGEAACVKRVSDEALALSLKNSEKMKQACDNDFRRCMDAYREAKGGYNTVEPISIQTIAPELGDKLLAIQQSDMAYARQRAEVLARAMPSGMDKTLAMADLYAPDLGSAALGSKRVGTASRSSTRSGAMDSAEKTGSQQTSFSSQPIGANKTVTYPEGLAYRKDLPDHLFGPDGFTKSGQLSGTHNLSNATAALDSVGATYKLNPTSTPGILELSYNYTNPVNGKPVIGSKTVYDPALYSDKIILDLSQKAGKVGFENYLQNSTQRIFDVNQDGINFRTYINIDPKTGMPFVGNVHPIK</sequence>
<feature type="region of interest" description="Disordered" evidence="1">
    <location>
        <begin position="1401"/>
        <end position="1429"/>
    </location>
</feature>
<feature type="region of interest" description="Disordered" evidence="1">
    <location>
        <begin position="992"/>
        <end position="1014"/>
    </location>
</feature>
<dbReference type="Proteomes" id="UP000198284">
    <property type="component" value="Unassembled WGS sequence"/>
</dbReference>
<feature type="region of interest" description="Disordered" evidence="1">
    <location>
        <begin position="1839"/>
        <end position="1875"/>
    </location>
</feature>
<feature type="compositionally biased region" description="Polar residues" evidence="1">
    <location>
        <begin position="1860"/>
        <end position="1875"/>
    </location>
</feature>
<keyword evidence="3" id="KW-1185">Reference proteome</keyword>
<protein>
    <submittedName>
        <fullName evidence="2">Haemagluttinin repeat-containing protein</fullName>
    </submittedName>
</protein>
<evidence type="ECO:0000313" key="2">
    <source>
        <dbReference type="EMBL" id="SNT39249.1"/>
    </source>
</evidence>
<feature type="compositionally biased region" description="Low complexity" evidence="1">
    <location>
        <begin position="992"/>
        <end position="1003"/>
    </location>
</feature>
<evidence type="ECO:0000256" key="1">
    <source>
        <dbReference type="SAM" id="MobiDB-lite"/>
    </source>
</evidence>
<accession>A0A239MBR9</accession>
<dbReference type="Pfam" id="PF13332">
    <property type="entry name" value="Fil_haemagg_2"/>
    <property type="match status" value="4"/>
</dbReference>
<name>A0A239MBR9_9BURK</name>
<dbReference type="GO" id="GO:0003824">
    <property type="term" value="F:catalytic activity"/>
    <property type="evidence" value="ECO:0007669"/>
    <property type="project" value="UniProtKB-ARBA"/>
</dbReference>
<gene>
    <name evidence="2" type="ORF">SAMN06265795_1371</name>
</gene>
<reference evidence="2 3" key="1">
    <citation type="submission" date="2017-06" db="EMBL/GenBank/DDBJ databases">
        <authorList>
            <person name="Kim H.J."/>
            <person name="Triplett B.A."/>
        </authorList>
    </citation>
    <scope>NUCLEOTIDE SEQUENCE [LARGE SCALE GENOMIC DNA]</scope>
    <source>
        <strain evidence="2 3">U15</strain>
    </source>
</reference>